<dbReference type="CDD" id="cd00067">
    <property type="entry name" value="GAL4"/>
    <property type="match status" value="1"/>
</dbReference>
<dbReference type="SUPFAM" id="SSF57701">
    <property type="entry name" value="Zn2/Cys6 DNA-binding domain"/>
    <property type="match status" value="1"/>
</dbReference>
<gene>
    <name evidence="7" type="ORF">BGW36DRAFT_287786</name>
</gene>
<evidence type="ECO:0000256" key="3">
    <source>
        <dbReference type="ARBA" id="ARBA00023163"/>
    </source>
</evidence>
<dbReference type="EMBL" id="JAJTJA010000002">
    <property type="protein sequence ID" value="KAH8703489.1"/>
    <property type="molecule type" value="Genomic_DNA"/>
</dbReference>
<dbReference type="GeneID" id="70240820"/>
<dbReference type="PROSITE" id="PS00463">
    <property type="entry name" value="ZN2_CY6_FUNGAL_1"/>
    <property type="match status" value="1"/>
</dbReference>
<dbReference type="GO" id="GO:0005634">
    <property type="term" value="C:nucleus"/>
    <property type="evidence" value="ECO:0007669"/>
    <property type="project" value="TreeGrafter"/>
</dbReference>
<dbReference type="InterPro" id="IPR036864">
    <property type="entry name" value="Zn2-C6_fun-type_DNA-bd_sf"/>
</dbReference>
<dbReference type="CDD" id="cd12148">
    <property type="entry name" value="fungal_TF_MHR"/>
    <property type="match status" value="1"/>
</dbReference>
<keyword evidence="8" id="KW-1185">Reference proteome</keyword>
<evidence type="ECO:0000256" key="2">
    <source>
        <dbReference type="ARBA" id="ARBA00023125"/>
    </source>
</evidence>
<dbReference type="GO" id="GO:0008270">
    <property type="term" value="F:zinc ion binding"/>
    <property type="evidence" value="ECO:0007669"/>
    <property type="project" value="InterPro"/>
</dbReference>
<dbReference type="PANTHER" id="PTHR31644:SF2">
    <property type="entry name" value="TRANSCRIPTIONAL ACTIVATOR ARO80-RELATED"/>
    <property type="match status" value="1"/>
</dbReference>
<feature type="domain" description="Zn(2)-C6 fungal-type" evidence="6">
    <location>
        <begin position="41"/>
        <end position="73"/>
    </location>
</feature>
<dbReference type="AlphaFoldDB" id="A0AAD4Q4U6"/>
<name>A0AAD4Q4U6_9EURO</name>
<dbReference type="GO" id="GO:0000981">
    <property type="term" value="F:DNA-binding transcription factor activity, RNA polymerase II-specific"/>
    <property type="evidence" value="ECO:0007669"/>
    <property type="project" value="InterPro"/>
</dbReference>
<proteinExistence type="predicted"/>
<dbReference type="GO" id="GO:0045944">
    <property type="term" value="P:positive regulation of transcription by RNA polymerase II"/>
    <property type="evidence" value="ECO:0007669"/>
    <property type="project" value="TreeGrafter"/>
</dbReference>
<dbReference type="SMART" id="SM00066">
    <property type="entry name" value="GAL4"/>
    <property type="match status" value="1"/>
</dbReference>
<evidence type="ECO:0000313" key="8">
    <source>
        <dbReference type="Proteomes" id="UP001201262"/>
    </source>
</evidence>
<dbReference type="PANTHER" id="PTHR31644">
    <property type="entry name" value="TRANSCRIPTIONAL ACTIVATOR ARO80-RELATED"/>
    <property type="match status" value="1"/>
</dbReference>
<keyword evidence="2" id="KW-0238">DNA-binding</keyword>
<feature type="region of interest" description="Disordered" evidence="5">
    <location>
        <begin position="23"/>
        <end position="42"/>
    </location>
</feature>
<evidence type="ECO:0000313" key="7">
    <source>
        <dbReference type="EMBL" id="KAH8703489.1"/>
    </source>
</evidence>
<keyword evidence="4" id="KW-0539">Nucleus</keyword>
<evidence type="ECO:0000256" key="4">
    <source>
        <dbReference type="ARBA" id="ARBA00023242"/>
    </source>
</evidence>
<evidence type="ECO:0000256" key="1">
    <source>
        <dbReference type="ARBA" id="ARBA00023015"/>
    </source>
</evidence>
<dbReference type="PROSITE" id="PS50048">
    <property type="entry name" value="ZN2_CY6_FUNGAL_2"/>
    <property type="match status" value="1"/>
</dbReference>
<dbReference type="InterPro" id="IPR001138">
    <property type="entry name" value="Zn2Cys6_DnaBD"/>
</dbReference>
<evidence type="ECO:0000256" key="5">
    <source>
        <dbReference type="SAM" id="MobiDB-lite"/>
    </source>
</evidence>
<sequence length="738" mass="82356">MRQQPAAGFFPSPSNSQDITFLPVNQSHSPGNDRPRRGYQSCDNCRQKKKRCEPSSTEVTCLRCQQESRVCRTTHQRKRKKLRPVVGSTTSDVSGNADVATPCATPTAETSPRDIRSLAADQGSSTLEVVSTHCGDLHWRSNTKEQILSTNILDACDALDLITVAGSNEITGKKGRGSLDLHESPNVPSQPPASVNPAREPSATSWDRFFLVKRGIIRAHEAVEYLSFYFAQLWHLFPIIPQWYSLPARYGILAAEEPVLTISLVTIASRYHPLSGFNGQARSERIHWRTWPWVQRLFQSSIWGSSAMRSLGSIAAMLLFIEWHPRAINSPEDLVGDCGDLELFEPHSQISDDEATGIAESYGRPDPSSTPERLNIVAPAYRSNKMSWMLLSTAISLAQEIGCLGDEQVLAQASSRGLSERSSVRKEWTRLLCTFIRLTDEALALRLRLEPQLASSCSVEIDRLASSLIADGLSESAVDLAPHMRKARELLHSWRKNQQGTGPVVPITAWDSFKRGLDCWERKRHLCQTGELSTSCLSLRGACLDIEYYYTRLCGLSPAAHMFESSPKIYSSNSYIKSLSEFAEEATKASVNMLELIVQIFSSSEPFRYAAVRYWLYTLCASLTEQLDSTNPSIDLIMRVINGMKQYAPDDIHMSQRYAALLEILINAALRTSQMTTARGNGMDYSSHSSPYPMGIPIFESNELDVGEDWIYDSNFWETLPDMVGLNTVPNLITSSFE</sequence>
<accession>A0AAD4Q4U6</accession>
<protein>
    <recommendedName>
        <fullName evidence="6">Zn(2)-C6 fungal-type domain-containing protein</fullName>
    </recommendedName>
</protein>
<keyword evidence="3" id="KW-0804">Transcription</keyword>
<keyword evidence="1" id="KW-0805">Transcription regulation</keyword>
<feature type="region of interest" description="Disordered" evidence="5">
    <location>
        <begin position="173"/>
        <end position="201"/>
    </location>
</feature>
<organism evidence="7 8">
    <name type="scientific">Talaromyces proteolyticus</name>
    <dbReference type="NCBI Taxonomy" id="1131652"/>
    <lineage>
        <taxon>Eukaryota</taxon>
        <taxon>Fungi</taxon>
        <taxon>Dikarya</taxon>
        <taxon>Ascomycota</taxon>
        <taxon>Pezizomycotina</taxon>
        <taxon>Eurotiomycetes</taxon>
        <taxon>Eurotiomycetidae</taxon>
        <taxon>Eurotiales</taxon>
        <taxon>Trichocomaceae</taxon>
        <taxon>Talaromyces</taxon>
        <taxon>Talaromyces sect. Bacilispori</taxon>
    </lineage>
</organism>
<dbReference type="Gene3D" id="4.10.240.10">
    <property type="entry name" value="Zn(2)-C6 fungal-type DNA-binding domain"/>
    <property type="match status" value="1"/>
</dbReference>
<dbReference type="GO" id="GO:0009074">
    <property type="term" value="P:aromatic amino acid family catabolic process"/>
    <property type="evidence" value="ECO:0007669"/>
    <property type="project" value="TreeGrafter"/>
</dbReference>
<reference evidence="7" key="1">
    <citation type="submission" date="2021-12" db="EMBL/GenBank/DDBJ databases">
        <title>Convergent genome expansion in fungi linked to evolution of root-endophyte symbiosis.</title>
        <authorList>
            <consortium name="DOE Joint Genome Institute"/>
            <person name="Ke Y.-H."/>
            <person name="Bonito G."/>
            <person name="Liao H.-L."/>
            <person name="Looney B."/>
            <person name="Rojas-Flechas A."/>
            <person name="Nash J."/>
            <person name="Hameed K."/>
            <person name="Schadt C."/>
            <person name="Martin F."/>
            <person name="Crous P.W."/>
            <person name="Miettinen O."/>
            <person name="Magnuson J.K."/>
            <person name="Labbe J."/>
            <person name="Jacobson D."/>
            <person name="Doktycz M.J."/>
            <person name="Veneault-Fourrey C."/>
            <person name="Kuo A."/>
            <person name="Mondo S."/>
            <person name="Calhoun S."/>
            <person name="Riley R."/>
            <person name="Ohm R."/>
            <person name="LaButti K."/>
            <person name="Andreopoulos B."/>
            <person name="Pangilinan J."/>
            <person name="Nolan M."/>
            <person name="Tritt A."/>
            <person name="Clum A."/>
            <person name="Lipzen A."/>
            <person name="Daum C."/>
            <person name="Barry K."/>
            <person name="Grigoriev I.V."/>
            <person name="Vilgalys R."/>
        </authorList>
    </citation>
    <scope>NUCLEOTIDE SEQUENCE</scope>
    <source>
        <strain evidence="7">PMI_201</strain>
    </source>
</reference>
<dbReference type="GO" id="GO:0003677">
    <property type="term" value="F:DNA binding"/>
    <property type="evidence" value="ECO:0007669"/>
    <property type="project" value="UniProtKB-KW"/>
</dbReference>
<dbReference type="RefSeq" id="XP_046076507.1">
    <property type="nucleotide sequence ID" value="XM_046210533.1"/>
</dbReference>
<dbReference type="Proteomes" id="UP001201262">
    <property type="component" value="Unassembled WGS sequence"/>
</dbReference>
<evidence type="ECO:0000259" key="6">
    <source>
        <dbReference type="PROSITE" id="PS50048"/>
    </source>
</evidence>
<dbReference type="InterPro" id="IPR052780">
    <property type="entry name" value="AAA_Catabolism_Regulators"/>
</dbReference>
<comment type="caution">
    <text evidence="7">The sequence shown here is derived from an EMBL/GenBank/DDBJ whole genome shotgun (WGS) entry which is preliminary data.</text>
</comment>
<feature type="region of interest" description="Disordered" evidence="5">
    <location>
        <begin position="82"/>
        <end position="113"/>
    </location>
</feature>